<dbReference type="RefSeq" id="XP_018023930.2">
    <property type="nucleotide sequence ID" value="XM_018168441.2"/>
</dbReference>
<dbReference type="Proteomes" id="UP000694843">
    <property type="component" value="Unplaced"/>
</dbReference>
<dbReference type="GeneID" id="108679728"/>
<keyword evidence="1" id="KW-1133">Transmembrane helix</keyword>
<keyword evidence="1" id="KW-0812">Transmembrane</keyword>
<evidence type="ECO:0000313" key="2">
    <source>
        <dbReference type="Proteomes" id="UP000694843"/>
    </source>
</evidence>
<keyword evidence="2" id="KW-1185">Reference proteome</keyword>
<dbReference type="OMA" id="CFQRIAL"/>
<protein>
    <submittedName>
        <fullName evidence="3">Uncharacterized protein LOC108679728 isoform X1</fullName>
    </submittedName>
</protein>
<sequence length="336" mass="38370">MESVLRGFNVSRVSKVFVCSMCVVGYIFLLYGKKLFIENNQSSYAFLMSIQLGECALPWWDGALDNCSAIIQKFMVQNNTTRSYCGKRADFAGPKQKVITYCLFGNYATYASGFPEILQAITNFYPGWLVRLYTEPSKYVTELAPLMQQHPNLYVCDVSNLPGNIADLRGPDPRLWRVAVLGDETVDVFLSRDIDAVILDREVAAVHEFLKSGKTLHTMRDHPGHHQPVLTGMFDVNQTASNRSLLNAIRGQLFGKFETLSDQDLLEKYLYHKLMHDSISHDSYHCHRNPSTVPFPNQRKAHMFVGNARYRNIHSEVTTECPAICRPRNHQDWKFC</sequence>
<evidence type="ECO:0000313" key="3">
    <source>
        <dbReference type="RefSeq" id="XP_018023930.2"/>
    </source>
</evidence>
<evidence type="ECO:0000256" key="1">
    <source>
        <dbReference type="SAM" id="Phobius"/>
    </source>
</evidence>
<proteinExistence type="predicted"/>
<gene>
    <name evidence="3" type="primary">LOC108679728</name>
</gene>
<accession>A0A8B7PD60</accession>
<organism evidence="2 3">
    <name type="scientific">Hyalella azteca</name>
    <name type="common">Amphipod</name>
    <dbReference type="NCBI Taxonomy" id="294128"/>
    <lineage>
        <taxon>Eukaryota</taxon>
        <taxon>Metazoa</taxon>
        <taxon>Ecdysozoa</taxon>
        <taxon>Arthropoda</taxon>
        <taxon>Crustacea</taxon>
        <taxon>Multicrustacea</taxon>
        <taxon>Malacostraca</taxon>
        <taxon>Eumalacostraca</taxon>
        <taxon>Peracarida</taxon>
        <taxon>Amphipoda</taxon>
        <taxon>Senticaudata</taxon>
        <taxon>Talitrida</taxon>
        <taxon>Talitroidea</taxon>
        <taxon>Hyalellidae</taxon>
        <taxon>Hyalella</taxon>
    </lineage>
</organism>
<reference evidence="3" key="1">
    <citation type="submission" date="2025-08" db="UniProtKB">
        <authorList>
            <consortium name="RefSeq"/>
        </authorList>
    </citation>
    <scope>IDENTIFICATION</scope>
    <source>
        <tissue evidence="3">Whole organism</tissue>
    </source>
</reference>
<name>A0A8B7PD60_HYAAZ</name>
<dbReference type="OrthoDB" id="204305at2759"/>
<dbReference type="KEGG" id="hazt:108679728"/>
<dbReference type="AlphaFoldDB" id="A0A8B7PD60"/>
<feature type="transmembrane region" description="Helical" evidence="1">
    <location>
        <begin position="12"/>
        <end position="31"/>
    </location>
</feature>
<keyword evidence="1" id="KW-0472">Membrane</keyword>